<reference evidence="1" key="1">
    <citation type="submission" date="2022-11" db="EMBL/GenBank/DDBJ databases">
        <title>beta-Carotene-producing bacterium, Jeongeuplla avenae sp. nov., alleviates the salt stress of Arabidopsis seedlings.</title>
        <authorList>
            <person name="Jiang L."/>
            <person name="Lee J."/>
        </authorList>
    </citation>
    <scope>NUCLEOTIDE SEQUENCE</scope>
    <source>
        <strain evidence="1">DY_R2A_6</strain>
    </source>
</reference>
<keyword evidence="2" id="KW-1185">Reference proteome</keyword>
<dbReference type="EMBL" id="CP113520">
    <property type="protein sequence ID" value="WAJ27326.1"/>
    <property type="molecule type" value="Genomic_DNA"/>
</dbReference>
<evidence type="ECO:0000313" key="1">
    <source>
        <dbReference type="EMBL" id="WAJ27326.1"/>
    </source>
</evidence>
<evidence type="ECO:0000313" key="2">
    <source>
        <dbReference type="Proteomes" id="UP001163223"/>
    </source>
</evidence>
<name>A0ACD4NKK4_9HYPH</name>
<protein>
    <submittedName>
        <fullName evidence="1">Mandelate racemase</fullName>
    </submittedName>
</protein>
<organism evidence="1 2">
    <name type="scientific">Antarcticirhabdus aurantiaca</name>
    <dbReference type="NCBI Taxonomy" id="2606717"/>
    <lineage>
        <taxon>Bacteria</taxon>
        <taxon>Pseudomonadati</taxon>
        <taxon>Pseudomonadota</taxon>
        <taxon>Alphaproteobacteria</taxon>
        <taxon>Hyphomicrobiales</taxon>
        <taxon>Aurantimonadaceae</taxon>
        <taxon>Antarcticirhabdus</taxon>
    </lineage>
</organism>
<gene>
    <name evidence="1" type="ORF">OXU80_21110</name>
</gene>
<accession>A0ACD4NKK4</accession>
<dbReference type="Proteomes" id="UP001163223">
    <property type="component" value="Chromosome"/>
</dbReference>
<proteinExistence type="predicted"/>
<sequence length="476" mass="51034">MTDAPTLRVVEAGLFERPVAMRLPFRFGAATVTRARQAFLRLRVEDGAGRQAEGYAAELMVPKWFDKNPELSNEDNEAQLRRSLQIAAGLALEAAPASAFGLHAALEPAHHRAAGAEGLNGLIASFGLALVDRAILDALCRLDDLPVTDAIRANRPGIDASTTRDLAGFDLPAFLAGLRPQPSLHLRHTVGYADALRPEEVGTRLGDGLPESLTEEIEALGISHFKIKLSGRPEADVERLKAVAGVLDRFDRYRATLDGNEQFDDEAHVLDLWDRIEAEPALKRLRSSILFVEQPINRAKALSEPVARLAVRVPVEIDESDGTPNAFLEARACGYTGISSKSCKGFYRAVLNAARVAQWNAQAGSECFFMSAEDLTTQAGIAVQQDLALASLLSLGHVERNGHHYVDGMAGADAREAGAFLDVHPDLYRPHGANLRLRVEAGRIALGSVLASPGLGVAAPAAEAAFASLSEKDIAA</sequence>